<comment type="caution">
    <text evidence="2">The sequence shown here is derived from an EMBL/GenBank/DDBJ whole genome shotgun (WGS) entry which is preliminary data.</text>
</comment>
<reference evidence="2 3" key="1">
    <citation type="journal article" date="2019" name="Commun. Biol.">
        <title>The bagworm genome reveals a unique fibroin gene that provides high tensile strength.</title>
        <authorList>
            <person name="Kono N."/>
            <person name="Nakamura H."/>
            <person name="Ohtoshi R."/>
            <person name="Tomita M."/>
            <person name="Numata K."/>
            <person name="Arakawa K."/>
        </authorList>
    </citation>
    <scope>NUCLEOTIDE SEQUENCE [LARGE SCALE GENOMIC DNA]</scope>
</reference>
<gene>
    <name evidence="2" type="ORF">EVAR_46630_1</name>
</gene>
<accession>A0A4C1WF74</accession>
<organism evidence="2 3">
    <name type="scientific">Eumeta variegata</name>
    <name type="common">Bagworm moth</name>
    <name type="synonym">Eumeta japonica</name>
    <dbReference type="NCBI Taxonomy" id="151549"/>
    <lineage>
        <taxon>Eukaryota</taxon>
        <taxon>Metazoa</taxon>
        <taxon>Ecdysozoa</taxon>
        <taxon>Arthropoda</taxon>
        <taxon>Hexapoda</taxon>
        <taxon>Insecta</taxon>
        <taxon>Pterygota</taxon>
        <taxon>Neoptera</taxon>
        <taxon>Endopterygota</taxon>
        <taxon>Lepidoptera</taxon>
        <taxon>Glossata</taxon>
        <taxon>Ditrysia</taxon>
        <taxon>Tineoidea</taxon>
        <taxon>Psychidae</taxon>
        <taxon>Oiketicinae</taxon>
        <taxon>Eumeta</taxon>
    </lineage>
</organism>
<evidence type="ECO:0000313" key="2">
    <source>
        <dbReference type="EMBL" id="GBP50008.1"/>
    </source>
</evidence>
<feature type="compositionally biased region" description="Low complexity" evidence="1">
    <location>
        <begin position="63"/>
        <end position="77"/>
    </location>
</feature>
<dbReference type="EMBL" id="BGZK01000556">
    <property type="protein sequence ID" value="GBP50008.1"/>
    <property type="molecule type" value="Genomic_DNA"/>
</dbReference>
<dbReference type="AlphaFoldDB" id="A0A4C1WF74"/>
<evidence type="ECO:0000256" key="1">
    <source>
        <dbReference type="SAM" id="MobiDB-lite"/>
    </source>
</evidence>
<keyword evidence="3" id="KW-1185">Reference proteome</keyword>
<dbReference type="Proteomes" id="UP000299102">
    <property type="component" value="Unassembled WGS sequence"/>
</dbReference>
<evidence type="ECO:0000313" key="3">
    <source>
        <dbReference type="Proteomes" id="UP000299102"/>
    </source>
</evidence>
<name>A0A4C1WF74_EUMVA</name>
<sequence length="102" mass="11641">MDGPRVPIFRPSFVTELVAVTLRDFRFFGIVRTLLFLRNLFCPFDDRDAASRRRESRARTTPRRASAAASRPAARDCAASERKNFQIFPDLESAAITPHKIM</sequence>
<protein>
    <submittedName>
        <fullName evidence="2">Uncharacterized protein</fullName>
    </submittedName>
</protein>
<feature type="region of interest" description="Disordered" evidence="1">
    <location>
        <begin position="50"/>
        <end position="77"/>
    </location>
</feature>
<proteinExistence type="predicted"/>